<proteinExistence type="predicted"/>
<protein>
    <submittedName>
        <fullName evidence="1">Uncharacterized protein</fullName>
    </submittedName>
</protein>
<dbReference type="Proteomes" id="UP001055156">
    <property type="component" value="Unassembled WGS sequence"/>
</dbReference>
<comment type="caution">
    <text evidence="1">The sequence shown here is derived from an EMBL/GenBank/DDBJ whole genome shotgun (WGS) entry which is preliminary data.</text>
</comment>
<gene>
    <name evidence="1" type="ORF">LKMONMHP_3060</name>
</gene>
<keyword evidence="2" id="KW-1185">Reference proteome</keyword>
<reference evidence="1" key="1">
    <citation type="journal article" date="2021" name="Front. Microbiol.">
        <title>Comprehensive Comparative Genomics and Phenotyping of Methylobacterium Species.</title>
        <authorList>
            <person name="Alessa O."/>
            <person name="Ogura Y."/>
            <person name="Fujitani Y."/>
            <person name="Takami H."/>
            <person name="Hayashi T."/>
            <person name="Sahin N."/>
            <person name="Tani A."/>
        </authorList>
    </citation>
    <scope>NUCLEOTIDE SEQUENCE</scope>
    <source>
        <strain evidence="1">NBRC 15689</strain>
    </source>
</reference>
<reference evidence="1" key="2">
    <citation type="submission" date="2021-08" db="EMBL/GenBank/DDBJ databases">
        <authorList>
            <person name="Tani A."/>
            <person name="Ola A."/>
            <person name="Ogura Y."/>
            <person name="Katsura K."/>
            <person name="Hayashi T."/>
        </authorList>
    </citation>
    <scope>NUCLEOTIDE SEQUENCE</scope>
    <source>
        <strain evidence="1">NBRC 15689</strain>
    </source>
</reference>
<evidence type="ECO:0000313" key="1">
    <source>
        <dbReference type="EMBL" id="GJE28193.1"/>
    </source>
</evidence>
<accession>A0ABQ4TAE1</accession>
<evidence type="ECO:0000313" key="2">
    <source>
        <dbReference type="Proteomes" id="UP001055156"/>
    </source>
</evidence>
<organism evidence="1 2">
    <name type="scientific">Methylobacterium organophilum</name>
    <dbReference type="NCBI Taxonomy" id="410"/>
    <lineage>
        <taxon>Bacteria</taxon>
        <taxon>Pseudomonadati</taxon>
        <taxon>Pseudomonadota</taxon>
        <taxon>Alphaproteobacteria</taxon>
        <taxon>Hyphomicrobiales</taxon>
        <taxon>Methylobacteriaceae</taxon>
        <taxon>Methylobacterium</taxon>
    </lineage>
</organism>
<dbReference type="EMBL" id="BPQV01000009">
    <property type="protein sequence ID" value="GJE28193.1"/>
    <property type="molecule type" value="Genomic_DNA"/>
</dbReference>
<dbReference type="RefSeq" id="WP_238312038.1">
    <property type="nucleotide sequence ID" value="NZ_BPQV01000009.1"/>
</dbReference>
<sequence length="131" mass="14751">MDETELLDDVAGEAVLFENAEWRVTEDGMEHRRTLYFIARDVLGARRENGLWNWPLHLAEKGWCTPRFFREAFVQALQHFGIARDAHLAPSFAIGFGLRPNLRGGVPEGFVALGDVLVQDSEETKRLAVAA</sequence>
<name>A0ABQ4TAE1_METOR</name>